<proteinExistence type="predicted"/>
<feature type="region of interest" description="Disordered" evidence="1">
    <location>
        <begin position="15"/>
        <end position="61"/>
    </location>
</feature>
<dbReference type="EMBL" id="CAJVPZ010032438">
    <property type="protein sequence ID" value="CAG8741924.1"/>
    <property type="molecule type" value="Genomic_DNA"/>
</dbReference>
<sequence>MQLLALRSVETNELVENIEPQSTNTTVRENMDSRSHISKNTTKQNEQSSDVSSPSIKNHSPESFYNQQLLMSNDLQSSSDRSHSPESIHDQFDVAPSLLNRSYSTKSTNEQRLSNSTNVASSSLIRRNSFEEAYDQQPLVSTAITSSSLIRPFKNDLDVCLYLVQHPQLIDLALDMIKAGGQGSIVTRGKANKFNVLPDK</sequence>
<evidence type="ECO:0000313" key="2">
    <source>
        <dbReference type="EMBL" id="CAG8741924.1"/>
    </source>
</evidence>
<organism evidence="2 3">
    <name type="scientific">Racocetra fulgida</name>
    <dbReference type="NCBI Taxonomy" id="60492"/>
    <lineage>
        <taxon>Eukaryota</taxon>
        <taxon>Fungi</taxon>
        <taxon>Fungi incertae sedis</taxon>
        <taxon>Mucoromycota</taxon>
        <taxon>Glomeromycotina</taxon>
        <taxon>Glomeromycetes</taxon>
        <taxon>Diversisporales</taxon>
        <taxon>Gigasporaceae</taxon>
        <taxon>Racocetra</taxon>
    </lineage>
</organism>
<feature type="non-terminal residue" evidence="2">
    <location>
        <position position="1"/>
    </location>
</feature>
<feature type="compositionally biased region" description="Polar residues" evidence="1">
    <location>
        <begin position="19"/>
        <end position="28"/>
    </location>
</feature>
<name>A0A9N9IPR9_9GLOM</name>
<dbReference type="AlphaFoldDB" id="A0A9N9IPR9"/>
<evidence type="ECO:0000256" key="1">
    <source>
        <dbReference type="SAM" id="MobiDB-lite"/>
    </source>
</evidence>
<evidence type="ECO:0000313" key="3">
    <source>
        <dbReference type="Proteomes" id="UP000789396"/>
    </source>
</evidence>
<comment type="caution">
    <text evidence="2">The sequence shown here is derived from an EMBL/GenBank/DDBJ whole genome shotgun (WGS) entry which is preliminary data.</text>
</comment>
<feature type="compositionally biased region" description="Polar residues" evidence="1">
    <location>
        <begin position="38"/>
        <end position="61"/>
    </location>
</feature>
<accession>A0A9N9IPR9</accession>
<reference evidence="2" key="1">
    <citation type="submission" date="2021-06" db="EMBL/GenBank/DDBJ databases">
        <authorList>
            <person name="Kallberg Y."/>
            <person name="Tangrot J."/>
            <person name="Rosling A."/>
        </authorList>
    </citation>
    <scope>NUCLEOTIDE SEQUENCE</scope>
    <source>
        <strain evidence="2">IN212</strain>
    </source>
</reference>
<protein>
    <submittedName>
        <fullName evidence="2">7732_t:CDS:1</fullName>
    </submittedName>
</protein>
<dbReference type="Proteomes" id="UP000789396">
    <property type="component" value="Unassembled WGS sequence"/>
</dbReference>
<keyword evidence="3" id="KW-1185">Reference proteome</keyword>
<gene>
    <name evidence="2" type="ORF">RFULGI_LOCUS12937</name>
</gene>
<dbReference type="OrthoDB" id="2440718at2759"/>